<organism evidence="2 3">
    <name type="scientific">BD1-7 clade bacterium</name>
    <dbReference type="NCBI Taxonomy" id="2029982"/>
    <lineage>
        <taxon>Bacteria</taxon>
        <taxon>Pseudomonadati</taxon>
        <taxon>Pseudomonadota</taxon>
        <taxon>Gammaproteobacteria</taxon>
        <taxon>Cellvibrionales</taxon>
        <taxon>Spongiibacteraceae</taxon>
        <taxon>BD1-7 clade</taxon>
    </lineage>
</organism>
<dbReference type="AlphaFoldDB" id="A0A5S9P6U5"/>
<accession>A0A5S9P6U5</accession>
<dbReference type="Gene3D" id="2.40.160.20">
    <property type="match status" value="1"/>
</dbReference>
<dbReference type="Proteomes" id="UP000434580">
    <property type="component" value="Unassembled WGS sequence"/>
</dbReference>
<protein>
    <recommendedName>
        <fullName evidence="1">SH3b domain-containing protein</fullName>
    </recommendedName>
</protein>
<dbReference type="PROSITE" id="PS51781">
    <property type="entry name" value="SH3B"/>
    <property type="match status" value="1"/>
</dbReference>
<dbReference type="Pfam" id="PF08239">
    <property type="entry name" value="SH3_3"/>
    <property type="match status" value="1"/>
</dbReference>
<gene>
    <name evidence="2" type="ORF">DPBNPPHM_03655</name>
</gene>
<dbReference type="SUPFAM" id="SSF56925">
    <property type="entry name" value="OMPA-like"/>
    <property type="match status" value="1"/>
</dbReference>
<evidence type="ECO:0000313" key="2">
    <source>
        <dbReference type="EMBL" id="CAA0099070.1"/>
    </source>
</evidence>
<evidence type="ECO:0000313" key="3">
    <source>
        <dbReference type="Proteomes" id="UP000434580"/>
    </source>
</evidence>
<feature type="domain" description="SH3b" evidence="1">
    <location>
        <begin position="47"/>
        <end position="112"/>
    </location>
</feature>
<dbReference type="InterPro" id="IPR003646">
    <property type="entry name" value="SH3-like_bac-type"/>
</dbReference>
<reference evidence="2 3" key="1">
    <citation type="submission" date="2019-11" db="EMBL/GenBank/DDBJ databases">
        <authorList>
            <person name="Holert J."/>
        </authorList>
    </citation>
    <scope>NUCLEOTIDE SEQUENCE [LARGE SCALE GENOMIC DNA]</scope>
    <source>
        <strain evidence="2">BC5_2</strain>
    </source>
</reference>
<evidence type="ECO:0000259" key="1">
    <source>
        <dbReference type="PROSITE" id="PS51781"/>
    </source>
</evidence>
<name>A0A5S9P6U5_9GAMM</name>
<dbReference type="InterPro" id="IPR011250">
    <property type="entry name" value="OMP/PagP_B-barrel"/>
</dbReference>
<dbReference type="EMBL" id="CACSII010000007">
    <property type="protein sequence ID" value="CAA0099070.1"/>
    <property type="molecule type" value="Genomic_DNA"/>
</dbReference>
<sequence>MLNPCRTFIPSCSLHFRLLVAFVLGWLSLPVIAETSWQALNQPGKRESVYFATVELPYIDVYSGAGRGYPVFHVIERGEAFAVIKRRNDWFKIVTSTNVTGWVKASALNGNSDGLGESIAIANVDSDDFGQRPFEVGITVGDFGGTDSVSLYGSYHFIDKMAGVLTYSENFGDVSNGRTVGLTLEARPFPAWRLSPFFSLGGGQRWTSPKQSQAQGDTVNNGFFLVGGGVHLFLTSRFAFRAEFNQHIVLTNLDDDQQINEWKIGLSTFF</sequence>
<dbReference type="Gene3D" id="2.30.30.40">
    <property type="entry name" value="SH3 Domains"/>
    <property type="match status" value="1"/>
</dbReference>
<proteinExistence type="predicted"/>